<dbReference type="Proteomes" id="UP000287756">
    <property type="component" value="Chromosome"/>
</dbReference>
<protein>
    <submittedName>
        <fullName evidence="2">Uncharacterized protein</fullName>
    </submittedName>
</protein>
<dbReference type="KEGG" id="hli:HLI_04650"/>
<accession>A0A410MA62</accession>
<feature type="region of interest" description="Disordered" evidence="1">
    <location>
        <begin position="1"/>
        <end position="64"/>
    </location>
</feature>
<dbReference type="EMBL" id="CP026118">
    <property type="protein sequence ID" value="QAS51563.1"/>
    <property type="molecule type" value="Genomic_DNA"/>
</dbReference>
<organism evidence="2 3">
    <name type="scientific">Halobacillus litoralis</name>
    <dbReference type="NCBI Taxonomy" id="45668"/>
    <lineage>
        <taxon>Bacteria</taxon>
        <taxon>Bacillati</taxon>
        <taxon>Bacillota</taxon>
        <taxon>Bacilli</taxon>
        <taxon>Bacillales</taxon>
        <taxon>Bacillaceae</taxon>
        <taxon>Halobacillus</taxon>
    </lineage>
</organism>
<evidence type="ECO:0000313" key="3">
    <source>
        <dbReference type="Proteomes" id="UP000287756"/>
    </source>
</evidence>
<sequence length="114" mass="13295">MIHRTPMHKAESQAKQQKKRHLGPRRLCDRRRFPSTRPRNRRTPPPSYNGELPYAPDGPDRDCREFSSQEEAQAFYEAAADLMPIPIVLMVVITMEASARAYKLIVYLQWITEI</sequence>
<evidence type="ECO:0000313" key="2">
    <source>
        <dbReference type="EMBL" id="QAS51563.1"/>
    </source>
</evidence>
<gene>
    <name evidence="2" type="ORF">HLI_04650</name>
</gene>
<proteinExistence type="predicted"/>
<evidence type="ECO:0000256" key="1">
    <source>
        <dbReference type="SAM" id="MobiDB-lite"/>
    </source>
</evidence>
<dbReference type="AlphaFoldDB" id="A0A410MA62"/>
<name>A0A410MA62_9BACI</name>
<reference evidence="2 3" key="1">
    <citation type="submission" date="2018-01" db="EMBL/GenBank/DDBJ databases">
        <title>The whole genome sequencing and assembly of Halobacillus litoralis ERB031 strain.</title>
        <authorList>
            <person name="Lee S.-J."/>
            <person name="Park M.-K."/>
            <person name="Kim J.-Y."/>
            <person name="Lee Y.-J."/>
            <person name="Yi H."/>
            <person name="Bahn Y.-S."/>
            <person name="Kim J.F."/>
            <person name="Lee D.-W."/>
        </authorList>
    </citation>
    <scope>NUCLEOTIDE SEQUENCE [LARGE SCALE GENOMIC DNA]</scope>
    <source>
        <strain evidence="2 3">ERB 031</strain>
    </source>
</reference>